<comment type="caution">
    <text evidence="1">The sequence shown here is derived from an EMBL/GenBank/DDBJ whole genome shotgun (WGS) entry which is preliminary data.</text>
</comment>
<keyword evidence="2" id="KW-1185">Reference proteome</keyword>
<protein>
    <submittedName>
        <fullName evidence="1">Uncharacterized protein</fullName>
    </submittedName>
</protein>
<sequence>MTRALVTFAGTAGTSATGGLLDEQATKKDVKPIAKARVIDGDKRCVFKR</sequence>
<organism evidence="1 2">
    <name type="scientific">Aequoribacter fuscus</name>
    <dbReference type="NCBI Taxonomy" id="2518989"/>
    <lineage>
        <taxon>Bacteria</taxon>
        <taxon>Pseudomonadati</taxon>
        <taxon>Pseudomonadota</taxon>
        <taxon>Gammaproteobacteria</taxon>
        <taxon>Cellvibrionales</taxon>
        <taxon>Halieaceae</taxon>
        <taxon>Aequoribacter</taxon>
    </lineage>
</organism>
<reference evidence="1 2" key="1">
    <citation type="journal article" date="2011" name="J. Bacteriol.">
        <title>Genome sequence of strain IMCC3088, a proteorhodopsin-containing marine bacterium belonging to the OM60/NOR5 clade.</title>
        <authorList>
            <person name="Jang Y."/>
            <person name="Oh H.M."/>
            <person name="Kang I."/>
            <person name="Lee K."/>
            <person name="Yang S.J."/>
            <person name="Cho J.C."/>
        </authorList>
    </citation>
    <scope>NUCLEOTIDE SEQUENCE [LARGE SCALE GENOMIC DNA]</scope>
    <source>
        <strain evidence="1 2">IMCC3088</strain>
    </source>
</reference>
<name>F3L458_9GAMM</name>
<evidence type="ECO:0000313" key="1">
    <source>
        <dbReference type="EMBL" id="EGG28888.1"/>
    </source>
</evidence>
<accession>F3L458</accession>
<dbReference type="AlphaFoldDB" id="F3L458"/>
<gene>
    <name evidence="1" type="ORF">IMCC3088_2439</name>
</gene>
<proteinExistence type="predicted"/>
<evidence type="ECO:0000313" key="2">
    <source>
        <dbReference type="Proteomes" id="UP000005615"/>
    </source>
</evidence>
<dbReference type="Proteomes" id="UP000005615">
    <property type="component" value="Unassembled WGS sequence"/>
</dbReference>
<dbReference type="EMBL" id="AEIG01000076">
    <property type="protein sequence ID" value="EGG28888.1"/>
    <property type="molecule type" value="Genomic_DNA"/>
</dbReference>